<sequence length="735" mass="81002">MQAQQCLPAGDIEAWLDFCAGLGRLGRGPEPLLAGLDILPALIQQQGPALLPTVADTVAVLQKSPNGRAIAPYLQSLPGVARRLPDIQALQVYGQLIQRLVHATSVSIHGRHATEPSPSLIDFLQQAPRLVRQVPLAGLGRWMEVGIRLHGRHPQRQRAYFSLQSEDSRAVLQRERHGVLLMDVQARLTLGLRALWALEAQLVPMPIALQEGEAEGPQAAAPLQPYMAQDGDLLGLRLPEVLEDAAGVPALLSYRLMLAHMAMHRRASSPLVADNWSPLQRLAVECFEDARIDALVVRHAPGLQTTMRRLHPSPSLEGVDAQAQSALRVRLTRLSRALLWGDLEADTEQAGFITRFQAALAEGESSTREMAEMALAWAARTRQQSDQRAAVAFADTHVPWRDDNRHLWTFIEDGDEEDQPQRTRPQAPPQAGGLPPRHYPEWDPSSQHMRPDWVCVFDGLQPAGDATQIDRLLAEHSATSKHLQRLLDALKPQGRQRLRQQAQGTELDVDAALRAVVDARASGHTLDERVYSSHQRQGRNMAVLLLLDLSASVNDAVPGVEGQTVLSLTRAAVALLAQAIQTLGDQLAIAGFHSNTRHEVRYWHIKGFGEHWQADSAPKARLAAVQGAYSTRMGAALRHAGHLLSGRRADKRLLLVLTDGQPADVDSNDPMDLIDDAAHAVRELRDQASIYTHCVSVDAQADDYVQRIFGARYSVIDRVEQLPRRLPEIFVALTR</sequence>
<dbReference type="Gene3D" id="3.40.50.410">
    <property type="entry name" value="von Willebrand factor, type A domain"/>
    <property type="match status" value="1"/>
</dbReference>
<dbReference type="Pfam" id="PF00092">
    <property type="entry name" value="VWA"/>
    <property type="match status" value="1"/>
</dbReference>
<name>A0ABS5DWP9_9BURK</name>
<dbReference type="PANTHER" id="PTHR41248">
    <property type="entry name" value="NORD PROTEIN"/>
    <property type="match status" value="1"/>
</dbReference>
<feature type="compositionally biased region" description="Low complexity" evidence="1">
    <location>
        <begin position="422"/>
        <end position="436"/>
    </location>
</feature>
<dbReference type="Proteomes" id="UP000672097">
    <property type="component" value="Unassembled WGS sequence"/>
</dbReference>
<dbReference type="InterPro" id="IPR036465">
    <property type="entry name" value="vWFA_dom_sf"/>
</dbReference>
<dbReference type="PANTHER" id="PTHR41248:SF1">
    <property type="entry name" value="NORD PROTEIN"/>
    <property type="match status" value="1"/>
</dbReference>
<evidence type="ECO:0000313" key="3">
    <source>
        <dbReference type="EMBL" id="MBQ0935301.1"/>
    </source>
</evidence>
<feature type="domain" description="VWFA" evidence="2">
    <location>
        <begin position="542"/>
        <end position="733"/>
    </location>
</feature>
<comment type="caution">
    <text evidence="3">The sequence shown here is derived from an EMBL/GenBank/DDBJ whole genome shotgun (WGS) entry which is preliminary data.</text>
</comment>
<accession>A0ABS5DWP9</accession>
<dbReference type="EMBL" id="JAGQDG010000003">
    <property type="protein sequence ID" value="MBQ0935301.1"/>
    <property type="molecule type" value="Genomic_DNA"/>
</dbReference>
<feature type="region of interest" description="Disordered" evidence="1">
    <location>
        <begin position="414"/>
        <end position="438"/>
    </location>
</feature>
<dbReference type="SUPFAM" id="SSF53300">
    <property type="entry name" value="vWA-like"/>
    <property type="match status" value="1"/>
</dbReference>
<reference evidence="3 4" key="1">
    <citation type="submission" date="2021-04" db="EMBL/GenBank/DDBJ databases">
        <title>The genome sequence of type strain Ideonella paludis KCTC 32238.</title>
        <authorList>
            <person name="Liu Y."/>
        </authorList>
    </citation>
    <scope>NUCLEOTIDE SEQUENCE [LARGE SCALE GENOMIC DNA]</scope>
    <source>
        <strain evidence="3 4">KCTC 32238</strain>
    </source>
</reference>
<protein>
    <submittedName>
        <fullName evidence="3">VWA domain-containing protein</fullName>
    </submittedName>
</protein>
<dbReference type="CDD" id="cd01454">
    <property type="entry name" value="vWA_norD_type"/>
    <property type="match status" value="1"/>
</dbReference>
<proteinExistence type="predicted"/>
<gene>
    <name evidence="3" type="ORF">KAK11_08180</name>
</gene>
<evidence type="ECO:0000256" key="1">
    <source>
        <dbReference type="SAM" id="MobiDB-lite"/>
    </source>
</evidence>
<dbReference type="InterPro" id="IPR002035">
    <property type="entry name" value="VWF_A"/>
</dbReference>
<dbReference type="PROSITE" id="PS50234">
    <property type="entry name" value="VWFA"/>
    <property type="match status" value="1"/>
</dbReference>
<dbReference type="SMART" id="SM00327">
    <property type="entry name" value="VWA"/>
    <property type="match status" value="1"/>
</dbReference>
<evidence type="ECO:0000313" key="4">
    <source>
        <dbReference type="Proteomes" id="UP000672097"/>
    </source>
</evidence>
<keyword evidence="4" id="KW-1185">Reference proteome</keyword>
<organism evidence="3 4">
    <name type="scientific">Ideonella paludis</name>
    <dbReference type="NCBI Taxonomy" id="1233411"/>
    <lineage>
        <taxon>Bacteria</taxon>
        <taxon>Pseudomonadati</taxon>
        <taxon>Pseudomonadota</taxon>
        <taxon>Betaproteobacteria</taxon>
        <taxon>Burkholderiales</taxon>
        <taxon>Sphaerotilaceae</taxon>
        <taxon>Ideonella</taxon>
    </lineage>
</organism>
<dbReference type="InterPro" id="IPR051928">
    <property type="entry name" value="NorD/CobT"/>
</dbReference>
<evidence type="ECO:0000259" key="2">
    <source>
        <dbReference type="PROSITE" id="PS50234"/>
    </source>
</evidence>